<evidence type="ECO:0000259" key="2">
    <source>
        <dbReference type="Pfam" id="PF07883"/>
    </source>
</evidence>
<feature type="domain" description="Cupin type-2" evidence="2">
    <location>
        <begin position="65"/>
        <end position="127"/>
    </location>
</feature>
<dbReference type="InterPro" id="IPR011051">
    <property type="entry name" value="RmlC_Cupin_sf"/>
</dbReference>
<dbReference type="SUPFAM" id="SSF51182">
    <property type="entry name" value="RmlC-like cupins"/>
    <property type="match status" value="1"/>
</dbReference>
<dbReference type="Pfam" id="PF07883">
    <property type="entry name" value="Cupin_2"/>
    <property type="match status" value="1"/>
</dbReference>
<accession>A0AAD1IFL9</accession>
<dbReference type="InterPro" id="IPR014710">
    <property type="entry name" value="RmlC-like_jellyroll"/>
</dbReference>
<dbReference type="Proteomes" id="UP000466607">
    <property type="component" value="Chromosome"/>
</dbReference>
<evidence type="ECO:0000256" key="1">
    <source>
        <dbReference type="SAM" id="SignalP"/>
    </source>
</evidence>
<feature type="chain" id="PRO_5041907799" evidence="1">
    <location>
        <begin position="25"/>
        <end position="151"/>
    </location>
</feature>
<evidence type="ECO:0000313" key="4">
    <source>
        <dbReference type="Proteomes" id="UP000466607"/>
    </source>
</evidence>
<feature type="signal peptide" evidence="1">
    <location>
        <begin position="1"/>
        <end position="24"/>
    </location>
</feature>
<dbReference type="AlphaFoldDB" id="A0AAD1IFL9"/>
<dbReference type="Gene3D" id="2.60.120.10">
    <property type="entry name" value="Jelly Rolls"/>
    <property type="match status" value="1"/>
</dbReference>
<reference evidence="3 4" key="1">
    <citation type="journal article" date="2019" name="Emerg. Microbes Infect.">
        <title>Comprehensive subspecies identification of 175 nontuberculous mycobacteria species based on 7547 genomic profiles.</title>
        <authorList>
            <person name="Matsumoto Y."/>
            <person name="Kinjo T."/>
            <person name="Motooka D."/>
            <person name="Nabeya D."/>
            <person name="Jung N."/>
            <person name="Uechi K."/>
            <person name="Horii T."/>
            <person name="Iida T."/>
            <person name="Fujita J."/>
            <person name="Nakamura S."/>
        </authorList>
    </citation>
    <scope>NUCLEOTIDE SEQUENCE [LARGE SCALE GENOMIC DNA]</scope>
    <source>
        <strain evidence="3 4">JCM 17423</strain>
    </source>
</reference>
<keyword evidence="1" id="KW-0732">Signal</keyword>
<name>A0AAD1IFL9_9MYCO</name>
<keyword evidence="4" id="KW-1185">Reference proteome</keyword>
<sequence length="151" mass="14920">MKVCRAGGATSIALVGVVALSASAAATPPEGDVERTDLAKGDTTSAVSITSADGQPTTLLVQQLVMHPGSSSGWHTHPGPEHSVITTGTVELQTAGDCAVVPYGAGQSVFIPAGVAHRVANGTPHDAGVVATYTVPAGAPVRADSPDVCGK</sequence>
<proteinExistence type="predicted"/>
<organism evidence="3 4">
    <name type="scientific">Mycolicibacterium litorale</name>
    <dbReference type="NCBI Taxonomy" id="758802"/>
    <lineage>
        <taxon>Bacteria</taxon>
        <taxon>Bacillati</taxon>
        <taxon>Actinomycetota</taxon>
        <taxon>Actinomycetes</taxon>
        <taxon>Mycobacteriales</taxon>
        <taxon>Mycobacteriaceae</taxon>
        <taxon>Mycolicibacterium</taxon>
    </lineage>
</organism>
<protein>
    <submittedName>
        <fullName evidence="3">Cupin</fullName>
    </submittedName>
</protein>
<dbReference type="InterPro" id="IPR013096">
    <property type="entry name" value="Cupin_2"/>
</dbReference>
<gene>
    <name evidence="3" type="ORF">MLIT_01140</name>
</gene>
<dbReference type="EMBL" id="AP022586">
    <property type="protein sequence ID" value="BBY14522.1"/>
    <property type="molecule type" value="Genomic_DNA"/>
</dbReference>
<evidence type="ECO:0000313" key="3">
    <source>
        <dbReference type="EMBL" id="BBY14522.1"/>
    </source>
</evidence>
<dbReference type="RefSeq" id="WP_134055672.1">
    <property type="nucleotide sequence ID" value="NZ_AP022586.1"/>
</dbReference>